<evidence type="ECO:0000256" key="4">
    <source>
        <dbReference type="ARBA" id="ARBA00022989"/>
    </source>
</evidence>
<reference evidence="7 8" key="1">
    <citation type="journal article" date="2020" name="G3 (Bethesda)">
        <title>Improved Reference Genome for Cyclotella cryptica CCMP332, a Model for Cell Wall Morphogenesis, Salinity Adaptation, and Lipid Production in Diatoms (Bacillariophyta).</title>
        <authorList>
            <person name="Roberts W.R."/>
            <person name="Downey K.M."/>
            <person name="Ruck E.C."/>
            <person name="Traller J.C."/>
            <person name="Alverson A.J."/>
        </authorList>
    </citation>
    <scope>NUCLEOTIDE SEQUENCE [LARGE SCALE GENOMIC DNA]</scope>
    <source>
        <strain evidence="7 8">CCMP332</strain>
    </source>
</reference>
<dbReference type="EMBL" id="JABMIG020000111">
    <property type="protein sequence ID" value="KAL3791687.1"/>
    <property type="molecule type" value="Genomic_DNA"/>
</dbReference>
<keyword evidence="6" id="KW-0325">Glycoprotein</keyword>
<protein>
    <submittedName>
        <fullName evidence="7">Uncharacterized protein</fullName>
    </submittedName>
</protein>
<dbReference type="GO" id="GO:0016020">
    <property type="term" value="C:membrane"/>
    <property type="evidence" value="ECO:0007669"/>
    <property type="project" value="UniProtKB-SubCell"/>
</dbReference>
<keyword evidence="5" id="KW-0472">Membrane</keyword>
<dbReference type="PANTHER" id="PTHR12812:SF0">
    <property type="entry name" value="HEPARAN-SULFATE 6-O-SULFOTRANSFERASE"/>
    <property type="match status" value="1"/>
</dbReference>
<evidence type="ECO:0000313" key="7">
    <source>
        <dbReference type="EMBL" id="KAL3791687.1"/>
    </source>
</evidence>
<evidence type="ECO:0000313" key="8">
    <source>
        <dbReference type="Proteomes" id="UP001516023"/>
    </source>
</evidence>
<keyword evidence="2" id="KW-0808">Transferase</keyword>
<evidence type="ECO:0000256" key="6">
    <source>
        <dbReference type="ARBA" id="ARBA00023180"/>
    </source>
</evidence>
<evidence type="ECO:0000256" key="5">
    <source>
        <dbReference type="ARBA" id="ARBA00023136"/>
    </source>
</evidence>
<gene>
    <name evidence="7" type="ORF">HJC23_003944</name>
</gene>
<evidence type="ECO:0000256" key="3">
    <source>
        <dbReference type="ARBA" id="ARBA00022692"/>
    </source>
</evidence>
<proteinExistence type="predicted"/>
<dbReference type="Gene3D" id="3.40.50.300">
    <property type="entry name" value="P-loop containing nucleotide triphosphate hydrolases"/>
    <property type="match status" value="2"/>
</dbReference>
<name>A0ABD3PV15_9STRA</name>
<dbReference type="GO" id="GO:0016740">
    <property type="term" value="F:transferase activity"/>
    <property type="evidence" value="ECO:0007669"/>
    <property type="project" value="UniProtKB-KW"/>
</dbReference>
<dbReference type="InterPro" id="IPR010635">
    <property type="entry name" value="Heparan_SO4-6-sulfoTrfase"/>
</dbReference>
<keyword evidence="3" id="KW-0812">Transmembrane</keyword>
<accession>A0ABD3PV15</accession>
<organism evidence="7 8">
    <name type="scientific">Cyclotella cryptica</name>
    <dbReference type="NCBI Taxonomy" id="29204"/>
    <lineage>
        <taxon>Eukaryota</taxon>
        <taxon>Sar</taxon>
        <taxon>Stramenopiles</taxon>
        <taxon>Ochrophyta</taxon>
        <taxon>Bacillariophyta</taxon>
        <taxon>Coscinodiscophyceae</taxon>
        <taxon>Thalassiosirophycidae</taxon>
        <taxon>Stephanodiscales</taxon>
        <taxon>Stephanodiscaceae</taxon>
        <taxon>Cyclotella</taxon>
    </lineage>
</organism>
<sequence>MCSAYLSFLMHNLAPATGVALRRKTPLVGGVLLLLGINVLYGNRTSHRYLYGFRNLSHSPEDSLETTLHGRRPLWAKSFAHVQPYESEISPACRPHFQVASPPNQLLRWSNSSKFKRLYFYHARKAGGTSMKYYFEKVAKHHGLEFVSAEYLGSELPGSHDDSTFYVTHLRDPVARSLSHFKYEGRWDCKQLTENFTLYNASEDNANKLETWNGTAGHHGYAPCTTTSRGTTFHLVKCAVNCYTQWFSSLSCPVWDIPISTQVEKAREVLLRFNLIVILEKLKDHNYVAAIESFTGVPGLTVKRSAWCELESHEVNKKVPLKFKNETIQHLTELNRVDIDLYNNISKCLVNGVYDFPRWDHNRLTRNQTFHVDHQDFSKWKINQVKKHWEKKWEEQIRDSARVFAPTKKSPACEPHFDLATAVNTWDNETKFKRLYFYHSRKAGGSSLRYYFERVARHHGLEYSVLEYENAEFPGSHDMATFYVTNLREPVARSVSAFKYEGRWDCNQLIYNYSFVPTEANARKLESWNHTGGHHPMQCKFKGKGKPLNFFLGGCAVNCYIQWFAGICPNESVSFSQRYEIAARKILRYNFIVVIEKMSDPIYIAAVERFFGVPGITQKKQSLCESEANKANEMNPLVIQNDTLTQLKYLNKFDIMLYQRLTECLEDGNYDFPEWNETRFTSSGGRIPYSPFDHFKRNEVNEKNKLKLNLTSV</sequence>
<dbReference type="PANTHER" id="PTHR12812">
    <property type="entry name" value="HEPARAN SULFATE 6-O-SULFOTRANSFERASE 3"/>
    <property type="match status" value="1"/>
</dbReference>
<comment type="caution">
    <text evidence="7">The sequence shown here is derived from an EMBL/GenBank/DDBJ whole genome shotgun (WGS) entry which is preliminary data.</text>
</comment>
<keyword evidence="8" id="KW-1185">Reference proteome</keyword>
<evidence type="ECO:0000256" key="1">
    <source>
        <dbReference type="ARBA" id="ARBA00004167"/>
    </source>
</evidence>
<comment type="subcellular location">
    <subcellularLocation>
        <location evidence="1">Membrane</location>
        <topology evidence="1">Single-pass membrane protein</topology>
    </subcellularLocation>
</comment>
<evidence type="ECO:0000256" key="2">
    <source>
        <dbReference type="ARBA" id="ARBA00022679"/>
    </source>
</evidence>
<dbReference type="Proteomes" id="UP001516023">
    <property type="component" value="Unassembled WGS sequence"/>
</dbReference>
<dbReference type="AlphaFoldDB" id="A0ABD3PV15"/>
<keyword evidence="4" id="KW-1133">Transmembrane helix</keyword>
<dbReference type="InterPro" id="IPR027417">
    <property type="entry name" value="P-loop_NTPase"/>
</dbReference>